<keyword evidence="2" id="KW-1185">Reference proteome</keyword>
<organism evidence="1 2">
    <name type="scientific">Subtercola lobariae</name>
    <dbReference type="NCBI Taxonomy" id="1588641"/>
    <lineage>
        <taxon>Bacteria</taxon>
        <taxon>Bacillati</taxon>
        <taxon>Actinomycetota</taxon>
        <taxon>Actinomycetes</taxon>
        <taxon>Micrococcales</taxon>
        <taxon>Microbacteriaceae</taxon>
        <taxon>Subtercola</taxon>
    </lineage>
</organism>
<accession>A0A917B4A9</accession>
<evidence type="ECO:0000313" key="2">
    <source>
        <dbReference type="Proteomes" id="UP000598775"/>
    </source>
</evidence>
<proteinExistence type="predicted"/>
<gene>
    <name evidence="1" type="ORF">GCM10011399_09340</name>
</gene>
<evidence type="ECO:0000313" key="1">
    <source>
        <dbReference type="EMBL" id="GGF17757.1"/>
    </source>
</evidence>
<comment type="caution">
    <text evidence="1">The sequence shown here is derived from an EMBL/GenBank/DDBJ whole genome shotgun (WGS) entry which is preliminary data.</text>
</comment>
<sequence>MIGDRVDSTAHDNPRHNNHYPHFQLVRMQQWVIETGARVVVFFEGRDADRYDRPALIQRLSFLAWRAAPWDRLEASRFVPPVVF</sequence>
<dbReference type="Proteomes" id="UP000598775">
    <property type="component" value="Unassembled WGS sequence"/>
</dbReference>
<dbReference type="EMBL" id="BMGP01000002">
    <property type="protein sequence ID" value="GGF17757.1"/>
    <property type="molecule type" value="Genomic_DNA"/>
</dbReference>
<protein>
    <submittedName>
        <fullName evidence="1">Uncharacterized protein</fullName>
    </submittedName>
</protein>
<reference evidence="1 2" key="1">
    <citation type="journal article" date="2014" name="Int. J. Syst. Evol. Microbiol.">
        <title>Complete genome sequence of Corynebacterium casei LMG S-19264T (=DSM 44701T), isolated from a smear-ripened cheese.</title>
        <authorList>
            <consortium name="US DOE Joint Genome Institute (JGI-PGF)"/>
            <person name="Walter F."/>
            <person name="Albersmeier A."/>
            <person name="Kalinowski J."/>
            <person name="Ruckert C."/>
        </authorList>
    </citation>
    <scope>NUCLEOTIDE SEQUENCE [LARGE SCALE GENOMIC DNA]</scope>
    <source>
        <strain evidence="1 2">CGMCC 1.12976</strain>
    </source>
</reference>
<name>A0A917B4A9_9MICO</name>
<dbReference type="AlphaFoldDB" id="A0A917B4A9"/>